<protein>
    <submittedName>
        <fullName evidence="2">DUF4294 domain-containing protein</fullName>
    </submittedName>
</protein>
<feature type="signal peptide" evidence="1">
    <location>
        <begin position="1"/>
        <end position="20"/>
    </location>
</feature>
<proteinExistence type="predicted"/>
<dbReference type="RefSeq" id="WP_309531652.1">
    <property type="nucleotide sequence ID" value="NZ_CP133721.1"/>
</dbReference>
<dbReference type="Proteomes" id="UP001180481">
    <property type="component" value="Chromosome"/>
</dbReference>
<dbReference type="Pfam" id="PF14127">
    <property type="entry name" value="DUF4294"/>
    <property type="match status" value="1"/>
</dbReference>
<evidence type="ECO:0000256" key="1">
    <source>
        <dbReference type="SAM" id="SignalP"/>
    </source>
</evidence>
<feature type="chain" id="PRO_5047156178" evidence="1">
    <location>
        <begin position="21"/>
        <end position="235"/>
    </location>
</feature>
<evidence type="ECO:0000313" key="2">
    <source>
        <dbReference type="EMBL" id="WMW77275.1"/>
    </source>
</evidence>
<sequence length="235" mass="27643">MKKYRIIIGALFFISGIAYAQNGSGVTDTIEYIKDSDTIKEIFIEEVIISDEYAIKLTKEEREQIKLLYKRVRVVYPYAKLTAEKLIQINNTMASLKSEKEKKKYFKIAEKYLNDEFEPKLKKLSQKQGQILVKLIHRQTGITTFDLIKEYKSGWKAFWSNKTARLFNIDLKRKYDPMEVPEDYYIETFLNQCFEEGKLPKQAAFKPINPDELLSNWIQKNKIKVDAEKAKAKEK</sequence>
<gene>
    <name evidence="2" type="ORF">RF683_07195</name>
</gene>
<organism evidence="2 3">
    <name type="scientific">Flavobacterium nakdongensis</name>
    <dbReference type="NCBI Taxonomy" id="3073563"/>
    <lineage>
        <taxon>Bacteria</taxon>
        <taxon>Pseudomonadati</taxon>
        <taxon>Bacteroidota</taxon>
        <taxon>Flavobacteriia</taxon>
        <taxon>Flavobacteriales</taxon>
        <taxon>Flavobacteriaceae</taxon>
        <taxon>Flavobacterium</taxon>
    </lineage>
</organism>
<keyword evidence="3" id="KW-1185">Reference proteome</keyword>
<evidence type="ECO:0000313" key="3">
    <source>
        <dbReference type="Proteomes" id="UP001180481"/>
    </source>
</evidence>
<keyword evidence="1" id="KW-0732">Signal</keyword>
<dbReference type="InterPro" id="IPR025636">
    <property type="entry name" value="DUF4294"/>
</dbReference>
<dbReference type="EMBL" id="CP133721">
    <property type="protein sequence ID" value="WMW77275.1"/>
    <property type="molecule type" value="Genomic_DNA"/>
</dbReference>
<name>A0ABY9RAB3_9FLAO</name>
<accession>A0ABY9RAB3</accession>
<reference evidence="2" key="1">
    <citation type="submission" date="2023-09" db="EMBL/GenBank/DDBJ databases">
        <title>Flavobacterium sp. 20NA77.7 isolated from freshwater.</title>
        <authorList>
            <person name="Le V."/>
            <person name="Ko S.-R."/>
            <person name="Ahn C.-Y."/>
            <person name="Oh H.-M."/>
        </authorList>
    </citation>
    <scope>NUCLEOTIDE SEQUENCE</scope>
    <source>
        <strain evidence="2">20NA77.7</strain>
    </source>
</reference>